<feature type="compositionally biased region" description="Basic and acidic residues" evidence="8">
    <location>
        <begin position="66"/>
        <end position="95"/>
    </location>
</feature>
<evidence type="ECO:0000313" key="11">
    <source>
        <dbReference type="EMBL" id="KAF4666831.1"/>
    </source>
</evidence>
<comment type="function">
    <text evidence="1">May play a role in mRNA splicing.</text>
</comment>
<dbReference type="PANTHER" id="PTHR31077">
    <property type="entry name" value="U4/U6.U5 SMALL NUCLEAR RIBONUCLEOPROTEIN 27 KDA PROTEIN"/>
    <property type="match status" value="1"/>
</dbReference>
<comment type="subunit">
    <text evidence="4">Part of a tri-snRNP complex.</text>
</comment>
<feature type="compositionally biased region" description="Low complexity" evidence="8">
    <location>
        <begin position="36"/>
        <end position="48"/>
    </location>
</feature>
<evidence type="ECO:0000256" key="6">
    <source>
        <dbReference type="ARBA" id="ARBA00023187"/>
    </source>
</evidence>
<dbReference type="GO" id="GO:0008380">
    <property type="term" value="P:RNA splicing"/>
    <property type="evidence" value="ECO:0007669"/>
    <property type="project" value="UniProtKB-KW"/>
</dbReference>
<dbReference type="GO" id="GO:0071011">
    <property type="term" value="C:precatalytic spliceosome"/>
    <property type="evidence" value="ECO:0007669"/>
    <property type="project" value="TreeGrafter"/>
</dbReference>
<dbReference type="Proteomes" id="UP000572268">
    <property type="component" value="Unassembled WGS sequence"/>
</dbReference>
<evidence type="ECO:0000256" key="1">
    <source>
        <dbReference type="ARBA" id="ARBA00003632"/>
    </source>
</evidence>
<evidence type="ECO:0000256" key="7">
    <source>
        <dbReference type="ARBA" id="ARBA00023242"/>
    </source>
</evidence>
<gene>
    <name evidence="11" type="ORF">FOL46_002829</name>
    <name evidence="10" type="ORF">FOZ61_010463</name>
</gene>
<feature type="compositionally biased region" description="Basic and acidic residues" evidence="8">
    <location>
        <begin position="102"/>
        <end position="116"/>
    </location>
</feature>
<evidence type="ECO:0000256" key="4">
    <source>
        <dbReference type="ARBA" id="ARBA00011825"/>
    </source>
</evidence>
<evidence type="ECO:0000313" key="10">
    <source>
        <dbReference type="EMBL" id="KAF4651438.1"/>
    </source>
</evidence>
<sequence>MGRKRSSAAHRSVSPASNKRSRGRSYDRRSSRSRSRSYSSSRSRSRSGSRMDIRRGRDDYDEEDFAELREFAELDHQHPIGGARKKEKERGKRERDDEDYSESERSNDQQQEKEDRADEEFEVAPRQSDMNELMRVMGFKGFNTTKGRENSKYSHPGGKKITNYDRPYRQYMNRRGGFNMAKDANVI</sequence>
<dbReference type="InterPro" id="IPR013957">
    <property type="entry name" value="SNRNP27"/>
</dbReference>
<evidence type="ECO:0000256" key="2">
    <source>
        <dbReference type="ARBA" id="ARBA00004123"/>
    </source>
</evidence>
<dbReference type="GO" id="GO:0006397">
    <property type="term" value="P:mRNA processing"/>
    <property type="evidence" value="ECO:0007669"/>
    <property type="project" value="UniProtKB-KW"/>
</dbReference>
<comment type="subcellular location">
    <subcellularLocation>
        <location evidence="2">Nucleus</location>
    </subcellularLocation>
</comment>
<dbReference type="EMBL" id="JABANN010000195">
    <property type="protein sequence ID" value="KAF4666831.1"/>
    <property type="molecule type" value="Genomic_DNA"/>
</dbReference>
<feature type="region of interest" description="Disordered" evidence="8">
    <location>
        <begin position="1"/>
        <end position="164"/>
    </location>
</feature>
<feature type="compositionally biased region" description="Basic and acidic residues" evidence="8">
    <location>
        <begin position="49"/>
        <end position="58"/>
    </location>
</feature>
<dbReference type="Proteomes" id="UP000570595">
    <property type="component" value="Unassembled WGS sequence"/>
</dbReference>
<evidence type="ECO:0000256" key="8">
    <source>
        <dbReference type="SAM" id="MobiDB-lite"/>
    </source>
</evidence>
<comment type="similarity">
    <text evidence="3">Belongs to the SNUT3 family.</text>
</comment>
<evidence type="ECO:0000256" key="5">
    <source>
        <dbReference type="ARBA" id="ARBA00022664"/>
    </source>
</evidence>
<evidence type="ECO:0000313" key="12">
    <source>
        <dbReference type="Proteomes" id="UP000570595"/>
    </source>
</evidence>
<dbReference type="OrthoDB" id="21368at2759"/>
<evidence type="ECO:0000256" key="3">
    <source>
        <dbReference type="ARBA" id="ARBA00008218"/>
    </source>
</evidence>
<organism evidence="11 13">
    <name type="scientific">Perkinsus olseni</name>
    <name type="common">Perkinsus atlanticus</name>
    <dbReference type="NCBI Taxonomy" id="32597"/>
    <lineage>
        <taxon>Eukaryota</taxon>
        <taxon>Sar</taxon>
        <taxon>Alveolata</taxon>
        <taxon>Perkinsozoa</taxon>
        <taxon>Perkinsea</taxon>
        <taxon>Perkinsida</taxon>
        <taxon>Perkinsidae</taxon>
        <taxon>Perkinsus</taxon>
    </lineage>
</organism>
<evidence type="ECO:0000259" key="9">
    <source>
        <dbReference type="Pfam" id="PF08648"/>
    </source>
</evidence>
<keyword evidence="7" id="KW-0539">Nucleus</keyword>
<dbReference type="EMBL" id="JABAHT010000854">
    <property type="protein sequence ID" value="KAF4651438.1"/>
    <property type="molecule type" value="Genomic_DNA"/>
</dbReference>
<proteinExistence type="inferred from homology"/>
<comment type="caution">
    <text evidence="11">The sequence shown here is derived from an EMBL/GenBank/DDBJ whole genome shotgun (WGS) entry which is preliminary data.</text>
</comment>
<accession>A0A7J6M6Y0</accession>
<keyword evidence="5" id="KW-0507">mRNA processing</keyword>
<feature type="domain" description="U4/U6.U5 small nuclear ribonucleoprotein 27kDa protein" evidence="9">
    <location>
        <begin position="129"/>
        <end position="180"/>
    </location>
</feature>
<evidence type="ECO:0000313" key="13">
    <source>
        <dbReference type="Proteomes" id="UP000572268"/>
    </source>
</evidence>
<name>A0A7J6M6Y0_PEROL</name>
<protein>
    <recommendedName>
        <fullName evidence="9">U4/U6.U5 small nuclear ribonucleoprotein 27kDa protein domain-containing protein</fullName>
    </recommendedName>
</protein>
<dbReference type="Pfam" id="PF08648">
    <property type="entry name" value="SNRNP27"/>
    <property type="match status" value="1"/>
</dbReference>
<dbReference type="AlphaFoldDB" id="A0A7J6M6Y0"/>
<reference evidence="12 13" key="1">
    <citation type="submission" date="2020-04" db="EMBL/GenBank/DDBJ databases">
        <title>Perkinsus olseni comparative genomics.</title>
        <authorList>
            <person name="Bogema D.R."/>
        </authorList>
    </citation>
    <scope>NUCLEOTIDE SEQUENCE [LARGE SCALE GENOMIC DNA]</scope>
    <source>
        <strain evidence="10">ATCC PRA-179</strain>
        <strain evidence="11">ATCC PRA-31</strain>
    </source>
</reference>
<dbReference type="PANTHER" id="PTHR31077:SF1">
    <property type="entry name" value="U4_U6.U5 SMALL NUCLEAR RIBONUCLEOPROTEIN 27 KDA PROTEIN"/>
    <property type="match status" value="1"/>
</dbReference>
<keyword evidence="6" id="KW-0508">mRNA splicing</keyword>